<dbReference type="InterPro" id="IPR012337">
    <property type="entry name" value="RNaseH-like_sf"/>
</dbReference>
<accession>A0A6P8E721</accession>
<dbReference type="PANTHER" id="PTHR47723:SF19">
    <property type="entry name" value="POLYNUCLEOTIDYL TRANSFERASE, RIBONUCLEASE H-LIKE SUPERFAMILY PROTEIN"/>
    <property type="match status" value="1"/>
</dbReference>
<gene>
    <name evidence="3" type="primary">LOC116210891</name>
</gene>
<name>A0A6P8E721_PUNGR</name>
<evidence type="ECO:0000313" key="2">
    <source>
        <dbReference type="Proteomes" id="UP000515151"/>
    </source>
</evidence>
<dbReference type="SUPFAM" id="SSF53098">
    <property type="entry name" value="Ribonuclease H-like"/>
    <property type="match status" value="1"/>
</dbReference>
<dbReference type="InterPro" id="IPR036397">
    <property type="entry name" value="RNaseH_sf"/>
</dbReference>
<dbReference type="GO" id="GO:0004523">
    <property type="term" value="F:RNA-DNA hybrid ribonuclease activity"/>
    <property type="evidence" value="ECO:0007669"/>
    <property type="project" value="InterPro"/>
</dbReference>
<feature type="domain" description="RNase H type-1" evidence="1">
    <location>
        <begin position="63"/>
        <end position="140"/>
    </location>
</feature>
<dbReference type="Proteomes" id="UP000515151">
    <property type="component" value="Chromosome 6"/>
</dbReference>
<dbReference type="InterPro" id="IPR053151">
    <property type="entry name" value="RNase_H-like"/>
</dbReference>
<keyword evidence="2" id="KW-1185">Reference proteome</keyword>
<dbReference type="Pfam" id="PF13456">
    <property type="entry name" value="RVT_3"/>
    <property type="match status" value="1"/>
</dbReference>
<dbReference type="AlphaFoldDB" id="A0A6P8E721"/>
<dbReference type="GeneID" id="116210891"/>
<sequence>MLPVLWDCVYVRVSWEKLLSSSSRQRFLSQPLREWLFCNLRAPLRSWRYVQWTKPPAGFLKLNTDGASHGNPGLVGADGIIRDKNRHWVSCFMMSIGITFSMMAELQVILAGLKHAWELECRRLILEDSLVARNIIIGRMKCSPSYEGWRMIFVVCLIKIGRSRYIMSCQKKTQVPIASLGEWSLFRLVFMF</sequence>
<evidence type="ECO:0000313" key="3">
    <source>
        <dbReference type="RefSeq" id="XP_031400873.1"/>
    </source>
</evidence>
<proteinExistence type="predicted"/>
<dbReference type="CDD" id="cd06222">
    <property type="entry name" value="RNase_H_like"/>
    <property type="match status" value="1"/>
</dbReference>
<dbReference type="Gene3D" id="3.30.420.10">
    <property type="entry name" value="Ribonuclease H-like superfamily/Ribonuclease H"/>
    <property type="match status" value="1"/>
</dbReference>
<reference evidence="2" key="1">
    <citation type="journal article" date="2020" name="Plant Biotechnol. J.">
        <title>The pomegranate (Punica granatum L.) draft genome dissects genetic divergence between soft- and hard-seeded cultivars.</title>
        <authorList>
            <person name="Luo X."/>
            <person name="Li H."/>
            <person name="Wu Z."/>
            <person name="Yao W."/>
            <person name="Zhao P."/>
            <person name="Cao D."/>
            <person name="Yu H."/>
            <person name="Li K."/>
            <person name="Poudel K."/>
            <person name="Zhao D."/>
            <person name="Zhang F."/>
            <person name="Xia X."/>
            <person name="Chen L."/>
            <person name="Wang Q."/>
            <person name="Jing D."/>
            <person name="Cao S."/>
        </authorList>
    </citation>
    <scope>NUCLEOTIDE SEQUENCE [LARGE SCALE GENOMIC DNA]</scope>
    <source>
        <strain evidence="2">cv. Tunisia</strain>
    </source>
</reference>
<evidence type="ECO:0000259" key="1">
    <source>
        <dbReference type="Pfam" id="PF13456"/>
    </source>
</evidence>
<dbReference type="PANTHER" id="PTHR47723">
    <property type="entry name" value="OS05G0353850 PROTEIN"/>
    <property type="match status" value="1"/>
</dbReference>
<dbReference type="OrthoDB" id="895680at2759"/>
<dbReference type="RefSeq" id="XP_031400873.1">
    <property type="nucleotide sequence ID" value="XM_031545013.1"/>
</dbReference>
<dbReference type="InterPro" id="IPR044730">
    <property type="entry name" value="RNase_H-like_dom_plant"/>
</dbReference>
<dbReference type="GO" id="GO:0003676">
    <property type="term" value="F:nucleic acid binding"/>
    <property type="evidence" value="ECO:0007669"/>
    <property type="project" value="InterPro"/>
</dbReference>
<reference evidence="3" key="2">
    <citation type="submission" date="2025-08" db="UniProtKB">
        <authorList>
            <consortium name="RefSeq"/>
        </authorList>
    </citation>
    <scope>IDENTIFICATION</scope>
    <source>
        <tissue evidence="3">Leaf</tissue>
    </source>
</reference>
<dbReference type="InterPro" id="IPR002156">
    <property type="entry name" value="RNaseH_domain"/>
</dbReference>
<protein>
    <submittedName>
        <fullName evidence="3">Uncharacterized protein LOC116210891</fullName>
    </submittedName>
</protein>
<organism evidence="2 3">
    <name type="scientific">Punica granatum</name>
    <name type="common">Pomegranate</name>
    <dbReference type="NCBI Taxonomy" id="22663"/>
    <lineage>
        <taxon>Eukaryota</taxon>
        <taxon>Viridiplantae</taxon>
        <taxon>Streptophyta</taxon>
        <taxon>Embryophyta</taxon>
        <taxon>Tracheophyta</taxon>
        <taxon>Spermatophyta</taxon>
        <taxon>Magnoliopsida</taxon>
        <taxon>eudicotyledons</taxon>
        <taxon>Gunneridae</taxon>
        <taxon>Pentapetalae</taxon>
        <taxon>rosids</taxon>
        <taxon>malvids</taxon>
        <taxon>Myrtales</taxon>
        <taxon>Lythraceae</taxon>
        <taxon>Punica</taxon>
    </lineage>
</organism>